<feature type="domain" description="RING-type" evidence="2">
    <location>
        <begin position="15"/>
        <end position="68"/>
    </location>
</feature>
<keyword evidence="4" id="KW-1185">Reference proteome</keyword>
<dbReference type="OrthoDB" id="8062037at2759"/>
<dbReference type="SUPFAM" id="SSF57850">
    <property type="entry name" value="RING/U-box"/>
    <property type="match status" value="1"/>
</dbReference>
<dbReference type="PROSITE" id="PS50089">
    <property type="entry name" value="ZF_RING_2"/>
    <property type="match status" value="1"/>
</dbReference>
<gene>
    <name evidence="3" type="ORF">IMSHALPRED_004360</name>
</gene>
<keyword evidence="1" id="KW-0479">Metal-binding</keyword>
<evidence type="ECO:0000259" key="2">
    <source>
        <dbReference type="PROSITE" id="PS50089"/>
    </source>
</evidence>
<reference evidence="3" key="1">
    <citation type="submission" date="2021-03" db="EMBL/GenBank/DDBJ databases">
        <authorList>
            <person name="Tagirdzhanova G."/>
        </authorList>
    </citation>
    <scope>NUCLEOTIDE SEQUENCE</scope>
</reference>
<keyword evidence="1" id="KW-0863">Zinc-finger</keyword>
<name>A0A8H3IH82_9LECA</name>
<evidence type="ECO:0000313" key="4">
    <source>
        <dbReference type="Proteomes" id="UP000664534"/>
    </source>
</evidence>
<evidence type="ECO:0000256" key="1">
    <source>
        <dbReference type="PROSITE-ProRule" id="PRU00175"/>
    </source>
</evidence>
<comment type="caution">
    <text evidence="3">The sequence shown here is derived from an EMBL/GenBank/DDBJ whole genome shotgun (WGS) entry which is preliminary data.</text>
</comment>
<dbReference type="AlphaFoldDB" id="A0A8H3IH82"/>
<protein>
    <recommendedName>
        <fullName evidence="2">RING-type domain-containing protein</fullName>
    </recommendedName>
</protein>
<dbReference type="Proteomes" id="UP000664534">
    <property type="component" value="Unassembled WGS sequence"/>
</dbReference>
<proteinExistence type="predicted"/>
<accession>A0A8H3IH82</accession>
<dbReference type="InterPro" id="IPR001841">
    <property type="entry name" value="Znf_RING"/>
</dbReference>
<dbReference type="EMBL" id="CAJPDT010000021">
    <property type="protein sequence ID" value="CAF9918623.1"/>
    <property type="molecule type" value="Genomic_DNA"/>
</dbReference>
<evidence type="ECO:0000313" key="3">
    <source>
        <dbReference type="EMBL" id="CAF9918623.1"/>
    </source>
</evidence>
<dbReference type="CDD" id="cd16448">
    <property type="entry name" value="RING-H2"/>
    <property type="match status" value="1"/>
</dbReference>
<dbReference type="GO" id="GO:0008270">
    <property type="term" value="F:zinc ion binding"/>
    <property type="evidence" value="ECO:0007669"/>
    <property type="project" value="UniProtKB-KW"/>
</dbReference>
<sequence length="289" mass="32280">MEIIPIDSLPPDSTCMICLAVYGQGSLCASGAAECPVRLPCSHHVGFACISIWLSPSAVGQNSCPYCRATFFPALPRPYMEHDLMANDDDDDDDDDADRPTLVLGSMHEMTRRVGRVGRPLGAGSVEIDADRNSQGIYAYFFQRTAAQYDGSLRRARAILARSWAELDLPSATNDPQLAEAMQRQITALATSFRTLAFREMVLYITTMCERPRGLPSLPRLSDPLSDLNAEQEEALFRELEDLGAFEVDGRREGYVGLDNNRERWRMHRERDGEVWLLQRGVWAGFAAE</sequence>
<dbReference type="InterPro" id="IPR013083">
    <property type="entry name" value="Znf_RING/FYVE/PHD"/>
</dbReference>
<dbReference type="Gene3D" id="3.30.40.10">
    <property type="entry name" value="Zinc/RING finger domain, C3HC4 (zinc finger)"/>
    <property type="match status" value="1"/>
</dbReference>
<organism evidence="3 4">
    <name type="scientific">Imshaugia aleurites</name>
    <dbReference type="NCBI Taxonomy" id="172621"/>
    <lineage>
        <taxon>Eukaryota</taxon>
        <taxon>Fungi</taxon>
        <taxon>Dikarya</taxon>
        <taxon>Ascomycota</taxon>
        <taxon>Pezizomycotina</taxon>
        <taxon>Lecanoromycetes</taxon>
        <taxon>OSLEUM clade</taxon>
        <taxon>Lecanoromycetidae</taxon>
        <taxon>Lecanorales</taxon>
        <taxon>Lecanorineae</taxon>
        <taxon>Parmeliaceae</taxon>
        <taxon>Imshaugia</taxon>
    </lineage>
</organism>
<keyword evidence="1" id="KW-0862">Zinc</keyword>